<gene>
    <name evidence="2" type="ORF">EOD40_17775</name>
</gene>
<dbReference type="AlphaFoldDB" id="A0A3S2UJH0"/>
<accession>A0A3S2UJH0</accession>
<dbReference type="Pfam" id="PF13573">
    <property type="entry name" value="SprB"/>
    <property type="match status" value="1"/>
</dbReference>
<dbReference type="InterPro" id="IPR025667">
    <property type="entry name" value="SprB_repeat"/>
</dbReference>
<dbReference type="EMBL" id="SACJ01000020">
    <property type="protein sequence ID" value="RVT70981.1"/>
    <property type="molecule type" value="Genomic_DNA"/>
</dbReference>
<evidence type="ECO:0000313" key="3">
    <source>
        <dbReference type="Proteomes" id="UP000285211"/>
    </source>
</evidence>
<comment type="caution">
    <text evidence="2">The sequence shown here is derived from an EMBL/GenBank/DDBJ whole genome shotgun (WGS) entry which is preliminary data.</text>
</comment>
<organism evidence="2 3">
    <name type="scientific">Flavobacterium sufflavum</name>
    <dbReference type="NCBI Taxonomy" id="1921138"/>
    <lineage>
        <taxon>Bacteria</taxon>
        <taxon>Pseudomonadati</taxon>
        <taxon>Bacteroidota</taxon>
        <taxon>Flavobacteriia</taxon>
        <taxon>Flavobacteriales</taxon>
        <taxon>Flavobacteriaceae</taxon>
        <taxon>Flavobacterium</taxon>
    </lineage>
</organism>
<keyword evidence="3" id="KW-1185">Reference proteome</keyword>
<dbReference type="Proteomes" id="UP000285211">
    <property type="component" value="Unassembled WGS sequence"/>
</dbReference>
<feature type="domain" description="PKD-like" evidence="1">
    <location>
        <begin position="270"/>
        <end position="355"/>
    </location>
</feature>
<dbReference type="Gene3D" id="2.60.40.10">
    <property type="entry name" value="Immunoglobulins"/>
    <property type="match status" value="1"/>
</dbReference>
<name>A0A3S2UJH0_9FLAO</name>
<feature type="non-terminal residue" evidence="2">
    <location>
        <position position="488"/>
    </location>
</feature>
<dbReference type="InterPro" id="IPR013783">
    <property type="entry name" value="Ig-like_fold"/>
</dbReference>
<evidence type="ECO:0000313" key="2">
    <source>
        <dbReference type="EMBL" id="RVT70981.1"/>
    </source>
</evidence>
<reference evidence="2 3" key="1">
    <citation type="submission" date="2019-01" db="EMBL/GenBank/DDBJ databases">
        <authorList>
            <person name="Chen W.-M."/>
        </authorList>
    </citation>
    <scope>NUCLEOTIDE SEQUENCE [LARGE SCALE GENOMIC DNA]</scope>
    <source>
        <strain evidence="2 3">BBQ-12</strain>
    </source>
</reference>
<dbReference type="InterPro" id="IPR045828">
    <property type="entry name" value="PKD_Bacteroidetes"/>
</dbReference>
<protein>
    <recommendedName>
        <fullName evidence="1">PKD-like domain-containing protein</fullName>
    </recommendedName>
</protein>
<sequence>METNLPLQKLKQTILFILLLFFLSITNGFGQSFPPANTSCSSSDLSVVAAQLSGGDICNSCETAVPITRTLVLSINNTTGSTRTSFAFWGNLEIYSGTTGLLISSTVRTGCSGPLPPNSITSLNFGEVTYNCGDIVKISNIWEAWTSSSPNEVCPLDPNNISPKCGKIPSITVNAGVNGEFVLTQSQCGSATGAIDLTPSGGTPSYTYFWTASNGGVVPLGQQNNQDLTNLVPGTYSVEIKDANNCITTKTREIIQTYPTPNAVATPASQTICSADAITTIVLSGNVTGTTFNWTRNNTGTVTGIGDSGNGNGNISGSLTNTTNAPVTVTFTITPTANGCTGTPITATVTVNPKPTVTITNPTAVCSPSTVNLTLDPVTAGSTTELTYTYWTDAAATIIYNTPTTAGAGIYYIKGTTANGCFDIKPVTVIVNLQPVVSDQPNQTLCNTSTFTMTQTAPSVGSGIWTFVGASGAAVITTPNSPATTITG</sequence>
<proteinExistence type="predicted"/>
<dbReference type="Pfam" id="PF19406">
    <property type="entry name" value="PKD_5"/>
    <property type="match status" value="1"/>
</dbReference>
<dbReference type="RefSeq" id="WP_196781472.1">
    <property type="nucleotide sequence ID" value="NZ_SACJ01000020.1"/>
</dbReference>
<evidence type="ECO:0000259" key="1">
    <source>
        <dbReference type="Pfam" id="PF19406"/>
    </source>
</evidence>